<protein>
    <submittedName>
        <fullName evidence="2">Helix-turn-helix domain-containing protein</fullName>
    </submittedName>
</protein>
<organism evidence="2 3">
    <name type="scientific">Flavobacterium keumense</name>
    <dbReference type="NCBI Taxonomy" id="1306518"/>
    <lineage>
        <taxon>Bacteria</taxon>
        <taxon>Pseudomonadati</taxon>
        <taxon>Bacteroidota</taxon>
        <taxon>Flavobacteriia</taxon>
        <taxon>Flavobacteriales</taxon>
        <taxon>Flavobacteriaceae</taxon>
        <taxon>Flavobacterium</taxon>
    </lineage>
</organism>
<keyword evidence="3" id="KW-1185">Reference proteome</keyword>
<dbReference type="Proteomes" id="UP001232117">
    <property type="component" value="Chromosome"/>
</dbReference>
<reference evidence="2 3" key="1">
    <citation type="submission" date="2023-06" db="EMBL/GenBank/DDBJ databases">
        <title>Complete Genome Sequence of Flavobacterium keumense K3R-10.</title>
        <authorList>
            <person name="Jeong H."/>
            <person name="Jhang S.Y."/>
            <person name="Kim J.N."/>
        </authorList>
    </citation>
    <scope>NUCLEOTIDE SEQUENCE [LARGE SCALE GENOMIC DNA]</scope>
    <source>
        <strain evidence="2 3">K3R-10</strain>
    </source>
</reference>
<gene>
    <name evidence="2" type="ORF">MG292_06600</name>
</gene>
<dbReference type="EMBL" id="CP092332">
    <property type="protein sequence ID" value="WGK93767.1"/>
    <property type="molecule type" value="Genomic_DNA"/>
</dbReference>
<evidence type="ECO:0000313" key="3">
    <source>
        <dbReference type="Proteomes" id="UP001232117"/>
    </source>
</evidence>
<dbReference type="InterPro" id="IPR041657">
    <property type="entry name" value="HTH_17"/>
</dbReference>
<dbReference type="InterPro" id="IPR010093">
    <property type="entry name" value="SinI_DNA-bd"/>
</dbReference>
<name>A0ABY8N277_9FLAO</name>
<evidence type="ECO:0000259" key="1">
    <source>
        <dbReference type="Pfam" id="PF12728"/>
    </source>
</evidence>
<feature type="domain" description="Helix-turn-helix" evidence="1">
    <location>
        <begin position="42"/>
        <end position="88"/>
    </location>
</feature>
<evidence type="ECO:0000313" key="2">
    <source>
        <dbReference type="EMBL" id="WGK93767.1"/>
    </source>
</evidence>
<proteinExistence type="predicted"/>
<accession>A0ABY8N277</accession>
<dbReference type="Pfam" id="PF12728">
    <property type="entry name" value="HTH_17"/>
    <property type="match status" value="1"/>
</dbReference>
<dbReference type="RefSeq" id="WP_264533504.1">
    <property type="nucleotide sequence ID" value="NZ_CP092332.1"/>
</dbReference>
<dbReference type="NCBIfam" id="TIGR01764">
    <property type="entry name" value="excise"/>
    <property type="match status" value="1"/>
</dbReference>
<sequence length="90" mass="10398">MSLPRLHPDDLQELVNSVSQNVVGKLEELFLKKENVSEMQTFTIKDAAKILNKHETTVLRYIKHNLIKAHKPGKEWIITQESLTNYIDGK</sequence>